<dbReference type="InterPro" id="IPR018108">
    <property type="entry name" value="MCP_transmembrane"/>
</dbReference>
<name>A0AAV8Z2A6_9CUCU</name>
<evidence type="ECO:0000256" key="7">
    <source>
        <dbReference type="ARBA" id="ARBA00023128"/>
    </source>
</evidence>
<protein>
    <recommendedName>
        <fullName evidence="9">Citrate transport protein</fullName>
    </recommendedName>
</protein>
<evidence type="ECO:0000256" key="1">
    <source>
        <dbReference type="ARBA" id="ARBA00004225"/>
    </source>
</evidence>
<feature type="repeat" description="Solcar" evidence="10">
    <location>
        <begin position="138"/>
        <end position="224"/>
    </location>
</feature>
<evidence type="ECO:0000256" key="3">
    <source>
        <dbReference type="ARBA" id="ARBA00022448"/>
    </source>
</evidence>
<dbReference type="Proteomes" id="UP001162162">
    <property type="component" value="Unassembled WGS sequence"/>
</dbReference>
<dbReference type="AlphaFoldDB" id="A0AAV8Z2A6"/>
<gene>
    <name evidence="12" type="ORF">NQ318_002002</name>
</gene>
<keyword evidence="7" id="KW-0496">Mitochondrion</keyword>
<keyword evidence="8 10" id="KW-0472">Membrane</keyword>
<evidence type="ECO:0000256" key="2">
    <source>
        <dbReference type="ARBA" id="ARBA00006375"/>
    </source>
</evidence>
<feature type="repeat" description="Solcar" evidence="10">
    <location>
        <begin position="234"/>
        <end position="319"/>
    </location>
</feature>
<evidence type="ECO:0000313" key="12">
    <source>
        <dbReference type="EMBL" id="KAJ8958000.1"/>
    </source>
</evidence>
<keyword evidence="6" id="KW-1133">Transmembrane helix</keyword>
<dbReference type="GO" id="GO:0031966">
    <property type="term" value="C:mitochondrial membrane"/>
    <property type="evidence" value="ECO:0007669"/>
    <property type="project" value="UniProtKB-SubCell"/>
</dbReference>
<dbReference type="PROSITE" id="PS50920">
    <property type="entry name" value="SOLCAR"/>
    <property type="match status" value="3"/>
</dbReference>
<dbReference type="FunFam" id="1.50.40.10:FF:000007">
    <property type="entry name" value="Mitochondrial tricarboxylate transport protein-like"/>
    <property type="match status" value="1"/>
</dbReference>
<dbReference type="Gene3D" id="1.50.40.10">
    <property type="entry name" value="Mitochondrial carrier domain"/>
    <property type="match status" value="1"/>
</dbReference>
<comment type="subcellular location">
    <subcellularLocation>
        <location evidence="1">Mitochondrion membrane</location>
        <topology evidence="1">Multi-pass membrane protein</topology>
    </subcellularLocation>
</comment>
<dbReference type="InterPro" id="IPR049563">
    <property type="entry name" value="TXTP-like"/>
</dbReference>
<reference evidence="12" key="1">
    <citation type="journal article" date="2023" name="Insect Mol. Biol.">
        <title>Genome sequencing provides insights into the evolution of gene families encoding plant cell wall-degrading enzymes in longhorned beetles.</title>
        <authorList>
            <person name="Shin N.R."/>
            <person name="Okamura Y."/>
            <person name="Kirsch R."/>
            <person name="Pauchet Y."/>
        </authorList>
    </citation>
    <scope>NUCLEOTIDE SEQUENCE</scope>
    <source>
        <strain evidence="12">AMC_N1</strain>
    </source>
</reference>
<organism evidence="12 13">
    <name type="scientific">Aromia moschata</name>
    <dbReference type="NCBI Taxonomy" id="1265417"/>
    <lineage>
        <taxon>Eukaryota</taxon>
        <taxon>Metazoa</taxon>
        <taxon>Ecdysozoa</taxon>
        <taxon>Arthropoda</taxon>
        <taxon>Hexapoda</taxon>
        <taxon>Insecta</taxon>
        <taxon>Pterygota</taxon>
        <taxon>Neoptera</taxon>
        <taxon>Endopterygota</taxon>
        <taxon>Coleoptera</taxon>
        <taxon>Polyphaga</taxon>
        <taxon>Cucujiformia</taxon>
        <taxon>Chrysomeloidea</taxon>
        <taxon>Cerambycidae</taxon>
        <taxon>Cerambycinae</taxon>
        <taxon>Callichromatini</taxon>
        <taxon>Aromia</taxon>
    </lineage>
</organism>
<sequence>MNPAGRFPVMSYPNPKNFVYPFKRPWLRDNGAAAPAAGNTGVKGIVAGGITGGIEICITFPTEYVKTQLQLDEKGGQKQYNGIADCVKKTVKSHGFFGLYRGLSVLLYGSIPKSAVRFGSFEAFKNQMAQPDGTLSIGGRLICGLGAGVMEAIFAVTPMETVKVKFINDQRSGNPRFKGFFHGVGIIVKEQGLGGVYKGLTATIMKQGSNQAIRFFVMETLKDVYKGGDQNKKVPKVVVGVFGAIAGAASVFGNTPIDVVKTRMQGLEAAKYKNTLDCFLTIWKNEGPFAFYKGTVPRLGRVCLDVAITFMIYDSFMEVFNKIWP</sequence>
<proteinExistence type="inferred from homology"/>
<dbReference type="PANTHER" id="PTHR45788">
    <property type="entry name" value="SUCCINATE/FUMARATE MITOCHONDRIAL TRANSPORTER-RELATED"/>
    <property type="match status" value="1"/>
</dbReference>
<comment type="caution">
    <text evidence="12">The sequence shown here is derived from an EMBL/GenBank/DDBJ whole genome shotgun (WGS) entry which is preliminary data.</text>
</comment>
<evidence type="ECO:0000313" key="13">
    <source>
        <dbReference type="Proteomes" id="UP001162162"/>
    </source>
</evidence>
<keyword evidence="3 11" id="KW-0813">Transport</keyword>
<evidence type="ECO:0000256" key="11">
    <source>
        <dbReference type="RuleBase" id="RU000488"/>
    </source>
</evidence>
<evidence type="ECO:0000256" key="8">
    <source>
        <dbReference type="ARBA" id="ARBA00023136"/>
    </source>
</evidence>
<dbReference type="GO" id="GO:0071913">
    <property type="term" value="F:citrate secondary active transmembrane transporter activity"/>
    <property type="evidence" value="ECO:0007669"/>
    <property type="project" value="TreeGrafter"/>
</dbReference>
<evidence type="ECO:0000256" key="4">
    <source>
        <dbReference type="ARBA" id="ARBA00022692"/>
    </source>
</evidence>
<feature type="repeat" description="Solcar" evidence="10">
    <location>
        <begin position="39"/>
        <end position="127"/>
    </location>
</feature>
<accession>A0AAV8Z2A6</accession>
<dbReference type="EMBL" id="JAPWTK010000020">
    <property type="protein sequence ID" value="KAJ8958000.1"/>
    <property type="molecule type" value="Genomic_DNA"/>
</dbReference>
<dbReference type="SUPFAM" id="SSF103506">
    <property type="entry name" value="Mitochondrial carrier"/>
    <property type="match status" value="1"/>
</dbReference>
<evidence type="ECO:0000256" key="10">
    <source>
        <dbReference type="PROSITE-ProRule" id="PRU00282"/>
    </source>
</evidence>
<keyword evidence="4 10" id="KW-0812">Transmembrane</keyword>
<comment type="similarity">
    <text evidence="2 11">Belongs to the mitochondrial carrier (TC 2.A.29) family.</text>
</comment>
<evidence type="ECO:0000256" key="9">
    <source>
        <dbReference type="ARBA" id="ARBA00042640"/>
    </source>
</evidence>
<dbReference type="GO" id="GO:0006843">
    <property type="term" value="P:mitochondrial citrate transmembrane transport"/>
    <property type="evidence" value="ECO:0007669"/>
    <property type="project" value="TreeGrafter"/>
</dbReference>
<evidence type="ECO:0000256" key="5">
    <source>
        <dbReference type="ARBA" id="ARBA00022737"/>
    </source>
</evidence>
<keyword evidence="13" id="KW-1185">Reference proteome</keyword>
<dbReference type="PANTHER" id="PTHR45788:SF4">
    <property type="entry name" value="TRICARBOXYLATE TRANSPORT PROTEIN, MITOCHONDRIAL"/>
    <property type="match status" value="1"/>
</dbReference>
<dbReference type="InterPro" id="IPR023395">
    <property type="entry name" value="MCP_dom_sf"/>
</dbReference>
<evidence type="ECO:0000256" key="6">
    <source>
        <dbReference type="ARBA" id="ARBA00022989"/>
    </source>
</evidence>
<keyword evidence="5" id="KW-0677">Repeat</keyword>
<dbReference type="Pfam" id="PF00153">
    <property type="entry name" value="Mito_carr"/>
    <property type="match status" value="3"/>
</dbReference>